<dbReference type="Proteomes" id="UP000046680">
    <property type="component" value="Unassembled WGS sequence"/>
</dbReference>
<evidence type="ECO:0000313" key="5">
    <source>
        <dbReference type="EMBL" id="COV66874.1"/>
    </source>
</evidence>
<organism evidence="2 10">
    <name type="scientific">Mycobacterium tuberculosis</name>
    <dbReference type="NCBI Taxonomy" id="1773"/>
    <lineage>
        <taxon>Bacteria</taxon>
        <taxon>Bacillati</taxon>
        <taxon>Actinomycetota</taxon>
        <taxon>Actinomycetes</taxon>
        <taxon>Mycobacteriales</taxon>
        <taxon>Mycobacteriaceae</taxon>
        <taxon>Mycobacterium</taxon>
        <taxon>Mycobacterium tuberculosis complex</taxon>
    </lineage>
</organism>
<dbReference type="Proteomes" id="UP000045842">
    <property type="component" value="Unassembled WGS sequence"/>
</dbReference>
<protein>
    <submittedName>
        <fullName evidence="2">Uncharacterized protein</fullName>
    </submittedName>
</protein>
<reference evidence="8 9" key="1">
    <citation type="submission" date="2015-03" db="EMBL/GenBank/DDBJ databases">
        <authorList>
            <consortium name="Pathogen Informatics"/>
        </authorList>
    </citation>
    <scope>NUCLEOTIDE SEQUENCE [LARGE SCALE GENOMIC DNA]</scope>
    <source>
        <strain evidence="4 12">Bir 172</strain>
        <strain evidence="3 13">Bir 185</strain>
        <strain evidence="2 10">C09601061</strain>
        <strain evidence="5 9">G09801536</strain>
        <strain evidence="7 8">M09401471</strain>
        <strain evidence="6 11">P00601463</strain>
    </source>
</reference>
<dbReference type="EMBL" id="CHKL01000791">
    <property type="protein sequence ID" value="COX31192.1"/>
    <property type="molecule type" value="Genomic_DNA"/>
</dbReference>
<dbReference type="Proteomes" id="UP000050164">
    <property type="component" value="Unassembled WGS sequence"/>
</dbReference>
<evidence type="ECO:0000313" key="12">
    <source>
        <dbReference type="Proteomes" id="UP000048948"/>
    </source>
</evidence>
<dbReference type="EMBL" id="CGCX01000080">
    <property type="protein sequence ID" value="CFR66669.1"/>
    <property type="molecule type" value="Genomic_DNA"/>
</dbReference>
<feature type="region of interest" description="Disordered" evidence="1">
    <location>
        <begin position="1"/>
        <end position="39"/>
    </location>
</feature>
<evidence type="ECO:0000313" key="4">
    <source>
        <dbReference type="EMBL" id="CKU72406.1"/>
    </source>
</evidence>
<evidence type="ECO:0000313" key="9">
    <source>
        <dbReference type="Proteomes" id="UP000045842"/>
    </source>
</evidence>
<evidence type="ECO:0000313" key="13">
    <source>
        <dbReference type="Proteomes" id="UP000050164"/>
    </source>
</evidence>
<evidence type="ECO:0000313" key="6">
    <source>
        <dbReference type="EMBL" id="COX31192.1"/>
    </source>
</evidence>
<feature type="compositionally biased region" description="Polar residues" evidence="1">
    <location>
        <begin position="25"/>
        <end position="39"/>
    </location>
</feature>
<evidence type="ECO:0000313" key="10">
    <source>
        <dbReference type="Proteomes" id="UP000046680"/>
    </source>
</evidence>
<gene>
    <name evidence="2" type="ORF">ERS007657_00389</name>
    <name evidence="5" type="ORF">ERS007679_02250</name>
    <name evidence="7" type="ORF">ERS007720_04862</name>
    <name evidence="6" type="ORF">ERS007741_04175</name>
    <name evidence="4" type="ORF">ERS027646_04932</name>
    <name evidence="3" type="ORF">ERS027659_02257</name>
</gene>
<dbReference type="Proteomes" id="UP000048948">
    <property type="component" value="Unassembled WGS sequence"/>
</dbReference>
<dbReference type="AlphaFoldDB" id="A0A654TW07"/>
<name>A0A654TW07_MYCTX</name>
<dbReference type="EMBL" id="CNFT01000514">
    <property type="protein sequence ID" value="CKR83051.1"/>
    <property type="molecule type" value="Genomic_DNA"/>
</dbReference>
<dbReference type="EMBL" id="CSAD01000296">
    <property type="protein sequence ID" value="COV66874.1"/>
    <property type="molecule type" value="Genomic_DNA"/>
</dbReference>
<evidence type="ECO:0000313" key="3">
    <source>
        <dbReference type="EMBL" id="CKR83051.1"/>
    </source>
</evidence>
<evidence type="ECO:0000313" key="8">
    <source>
        <dbReference type="Proteomes" id="UP000044938"/>
    </source>
</evidence>
<evidence type="ECO:0000313" key="2">
    <source>
        <dbReference type="EMBL" id="CFR66669.1"/>
    </source>
</evidence>
<evidence type="ECO:0000313" key="11">
    <source>
        <dbReference type="Proteomes" id="UP000048600"/>
    </source>
</evidence>
<accession>A0A654TW07</accession>
<evidence type="ECO:0000256" key="1">
    <source>
        <dbReference type="SAM" id="MobiDB-lite"/>
    </source>
</evidence>
<dbReference type="Proteomes" id="UP000048600">
    <property type="component" value="Unassembled WGS sequence"/>
</dbReference>
<evidence type="ECO:0000313" key="7">
    <source>
        <dbReference type="EMBL" id="COX75678.1"/>
    </source>
</evidence>
<dbReference type="Proteomes" id="UP000044938">
    <property type="component" value="Unassembled WGS sequence"/>
</dbReference>
<dbReference type="EMBL" id="CSAJ01001222">
    <property type="protein sequence ID" value="COX75678.1"/>
    <property type="molecule type" value="Genomic_DNA"/>
</dbReference>
<dbReference type="EMBL" id="CNGE01002062">
    <property type="protein sequence ID" value="CKU72406.1"/>
    <property type="molecule type" value="Genomic_DNA"/>
</dbReference>
<sequence>MPPSTGVSVMVTVDPPGGGSPWSSQPQVKTTRLPGSTSMTVPAALCPGVTVQR</sequence>
<proteinExistence type="predicted"/>